<sequence>MKKTAALFALAALVSGPVFAAQNGGFSDPSAPTAPTANVQKGGFSGDETVVTVKQAQDMKDDAWVTMRGNIEKRVSDDDYIFRDATGTMKVDIDHKRWEGQNITPKDKVEIQGELDKDFNSVELDVKKIRKLN</sequence>
<evidence type="ECO:0000313" key="4">
    <source>
        <dbReference type="Proteomes" id="UP001565243"/>
    </source>
</evidence>
<gene>
    <name evidence="3" type="ORF">AB6T85_08660</name>
</gene>
<dbReference type="PANTHER" id="PTHR36571">
    <property type="entry name" value="PROTEIN YGIW"/>
    <property type="match status" value="1"/>
</dbReference>
<proteinExistence type="predicted"/>
<feature type="chain" id="PRO_5045729243" evidence="2">
    <location>
        <begin position="21"/>
        <end position="133"/>
    </location>
</feature>
<evidence type="ECO:0000256" key="2">
    <source>
        <dbReference type="SAM" id="SignalP"/>
    </source>
</evidence>
<dbReference type="Pfam" id="PF04076">
    <property type="entry name" value="BOF"/>
    <property type="match status" value="1"/>
</dbReference>
<dbReference type="Proteomes" id="UP001565243">
    <property type="component" value="Unassembled WGS sequence"/>
</dbReference>
<accession>A0ABV4E6K5</accession>
<organism evidence="3 4">
    <name type="scientific">Erwinia aeris</name>
    <dbReference type="NCBI Taxonomy" id="3239803"/>
    <lineage>
        <taxon>Bacteria</taxon>
        <taxon>Pseudomonadati</taxon>
        <taxon>Pseudomonadota</taxon>
        <taxon>Gammaproteobacteria</taxon>
        <taxon>Enterobacterales</taxon>
        <taxon>Erwiniaceae</taxon>
        <taxon>Erwinia</taxon>
    </lineage>
</organism>
<dbReference type="InterPro" id="IPR036700">
    <property type="entry name" value="BOBF_sf"/>
</dbReference>
<comment type="caution">
    <text evidence="3">The sequence shown here is derived from an EMBL/GenBank/DDBJ whole genome shotgun (WGS) entry which is preliminary data.</text>
</comment>
<dbReference type="EMBL" id="JBGFFX010000004">
    <property type="protein sequence ID" value="MEY8770495.1"/>
    <property type="molecule type" value="Genomic_DNA"/>
</dbReference>
<dbReference type="SUPFAM" id="SSF101756">
    <property type="entry name" value="Hypothetical protein YgiW"/>
    <property type="match status" value="1"/>
</dbReference>
<dbReference type="NCBIfam" id="TIGR00156">
    <property type="entry name" value="YgiW/YdeI family stress tolerance OB fold protein"/>
    <property type="match status" value="1"/>
</dbReference>
<dbReference type="PANTHER" id="PTHR36571:SF1">
    <property type="entry name" value="PROTEIN YGIW"/>
    <property type="match status" value="1"/>
</dbReference>
<feature type="signal peptide" evidence="2">
    <location>
        <begin position="1"/>
        <end position="20"/>
    </location>
</feature>
<name>A0ABV4E6K5_9GAMM</name>
<dbReference type="RefSeq" id="WP_253456880.1">
    <property type="nucleotide sequence ID" value="NZ_JBGFFX010000004.1"/>
</dbReference>
<dbReference type="InterPro" id="IPR005220">
    <property type="entry name" value="CarO-like"/>
</dbReference>
<evidence type="ECO:0000313" key="3">
    <source>
        <dbReference type="EMBL" id="MEY8770495.1"/>
    </source>
</evidence>
<dbReference type="Gene3D" id="2.40.50.200">
    <property type="entry name" value="Bacterial OB-fold"/>
    <property type="match status" value="1"/>
</dbReference>
<protein>
    <submittedName>
        <fullName evidence="3">YgiW/YdeI family stress tolerance OB fold protein</fullName>
    </submittedName>
</protein>
<keyword evidence="4" id="KW-1185">Reference proteome</keyword>
<evidence type="ECO:0000256" key="1">
    <source>
        <dbReference type="ARBA" id="ARBA00022729"/>
    </source>
</evidence>
<dbReference type="NCBIfam" id="NF033674">
    <property type="entry name" value="stress_OB_fold"/>
    <property type="match status" value="1"/>
</dbReference>
<reference evidence="3 4" key="1">
    <citation type="submission" date="2024-07" db="EMBL/GenBank/DDBJ databases">
        <authorList>
            <person name="Hebao G."/>
        </authorList>
    </citation>
    <scope>NUCLEOTIDE SEQUENCE [LARGE SCALE GENOMIC DNA]</scope>
    <source>
        <strain evidence="3 4">ACCC 02193</strain>
    </source>
</reference>
<keyword evidence="1 2" id="KW-0732">Signal</keyword>
<dbReference type="InterPro" id="IPR016052">
    <property type="entry name" value="YgiW/YdeI"/>
</dbReference>